<dbReference type="RefSeq" id="WP_084112850.1">
    <property type="nucleotide sequence ID" value="NZ_FQYY01000004.1"/>
</dbReference>
<dbReference type="GO" id="GO:0005975">
    <property type="term" value="P:carbohydrate metabolic process"/>
    <property type="evidence" value="ECO:0007669"/>
    <property type="project" value="InterPro"/>
</dbReference>
<proteinExistence type="predicted"/>
<reference evidence="1 2" key="1">
    <citation type="submission" date="2016-11" db="EMBL/GenBank/DDBJ databases">
        <authorList>
            <person name="Jaros S."/>
            <person name="Januszkiewicz K."/>
            <person name="Wedrychowicz H."/>
        </authorList>
    </citation>
    <scope>NUCLEOTIDE SEQUENCE [LARGE SCALE GENOMIC DNA]</scope>
    <source>
        <strain evidence="1 2">DSM 21425</strain>
    </source>
</reference>
<dbReference type="SUPFAM" id="SSF88713">
    <property type="entry name" value="Glycoside hydrolase/deacetylase"/>
    <property type="match status" value="1"/>
</dbReference>
<dbReference type="AlphaFoldDB" id="A0A1M6DTY9"/>
<evidence type="ECO:0000313" key="1">
    <source>
        <dbReference type="EMBL" id="SHI76633.1"/>
    </source>
</evidence>
<dbReference type="EMBL" id="FQYY01000004">
    <property type="protein sequence ID" value="SHI76633.1"/>
    <property type="molecule type" value="Genomic_DNA"/>
</dbReference>
<dbReference type="OrthoDB" id="9773478at2"/>
<dbReference type="InterPro" id="IPR011330">
    <property type="entry name" value="Glyco_hydro/deAcase_b/a-brl"/>
</dbReference>
<dbReference type="Pfam" id="PF03746">
    <property type="entry name" value="LamB_YcsF"/>
    <property type="match status" value="1"/>
</dbReference>
<organism evidence="1 2">
    <name type="scientific">Mesonia phycicola</name>
    <dbReference type="NCBI Taxonomy" id="579105"/>
    <lineage>
        <taxon>Bacteria</taxon>
        <taxon>Pseudomonadati</taxon>
        <taxon>Bacteroidota</taxon>
        <taxon>Flavobacteriia</taxon>
        <taxon>Flavobacteriales</taxon>
        <taxon>Flavobacteriaceae</taxon>
        <taxon>Mesonia</taxon>
    </lineage>
</organism>
<evidence type="ECO:0000313" key="2">
    <source>
        <dbReference type="Proteomes" id="UP000184225"/>
    </source>
</evidence>
<dbReference type="CDD" id="cd10801">
    <property type="entry name" value="LamB_YcsF_like_1"/>
    <property type="match status" value="1"/>
</dbReference>
<dbReference type="NCBIfam" id="NF003814">
    <property type="entry name" value="PRK05406.1-3"/>
    <property type="match status" value="1"/>
</dbReference>
<dbReference type="PANTHER" id="PTHR30292:SF0">
    <property type="entry name" value="5-OXOPROLINASE SUBUNIT A"/>
    <property type="match status" value="1"/>
</dbReference>
<accession>A0A1M6DTY9</accession>
<dbReference type="Proteomes" id="UP000184225">
    <property type="component" value="Unassembled WGS sequence"/>
</dbReference>
<sequence length="245" mass="27307">MIQIDINCDLAEGGKFDAQLMPLISSCNIACGGHFGNQTTINTAVKLAAKYGVNIGAHPSYPDPNNFGRKSIDMSLDDLKTTLKNQILKVKIAAENLGKKLHHVKPHGALYNDLVRDEKKAHVLVDLVEEIDVELVLFVPPKSVIKQIAQSRLKIWVEGFADRNYEADFSLVSRSKNNAVLHQKEAVFQHVFSMIFKGKIQLKKDTFLHANFNTICVHSDTENSVEILSYLKEKLTANNINIGGR</sequence>
<dbReference type="Gene3D" id="3.20.20.370">
    <property type="entry name" value="Glycoside hydrolase/deacetylase"/>
    <property type="match status" value="1"/>
</dbReference>
<gene>
    <name evidence="1" type="ORF">SAMN04488096_104163</name>
</gene>
<dbReference type="STRING" id="579105.SAMN04488096_104163"/>
<protein>
    <submittedName>
        <fullName evidence="1">UPF0271 protein</fullName>
    </submittedName>
</protein>
<keyword evidence="2" id="KW-1185">Reference proteome</keyword>
<dbReference type="NCBIfam" id="NF003816">
    <property type="entry name" value="PRK05406.1-5"/>
    <property type="match status" value="1"/>
</dbReference>
<dbReference type="InterPro" id="IPR005501">
    <property type="entry name" value="LamB/YcsF/PxpA-like"/>
</dbReference>
<name>A0A1M6DTY9_9FLAO</name>
<dbReference type="PANTHER" id="PTHR30292">
    <property type="entry name" value="UNCHARACTERIZED PROTEIN YBGL-RELATED"/>
    <property type="match status" value="1"/>
</dbReference>